<organism evidence="1">
    <name type="scientific">hydrothermal vent metagenome</name>
    <dbReference type="NCBI Taxonomy" id="652676"/>
    <lineage>
        <taxon>unclassified sequences</taxon>
        <taxon>metagenomes</taxon>
        <taxon>ecological metagenomes</taxon>
    </lineage>
</organism>
<gene>
    <name evidence="1" type="ORF">MNB_SM-4-311</name>
</gene>
<dbReference type="EMBL" id="FPHF01000040">
    <property type="protein sequence ID" value="SFV57508.1"/>
    <property type="molecule type" value="Genomic_DNA"/>
</dbReference>
<accession>A0A1W1BV75</accession>
<proteinExistence type="predicted"/>
<evidence type="ECO:0000313" key="1">
    <source>
        <dbReference type="EMBL" id="SFV57508.1"/>
    </source>
</evidence>
<name>A0A1W1BV75_9ZZZZ</name>
<reference evidence="1" key="1">
    <citation type="submission" date="2016-10" db="EMBL/GenBank/DDBJ databases">
        <authorList>
            <person name="de Groot N.N."/>
        </authorList>
    </citation>
    <scope>NUCLEOTIDE SEQUENCE</scope>
</reference>
<dbReference type="AlphaFoldDB" id="A0A1W1BV75"/>
<protein>
    <submittedName>
        <fullName evidence="1">Uncharacterized protein</fullName>
    </submittedName>
</protein>
<sequence length="752" mass="84510">MIALKTHSNIQWNDLKHIESPFFARVLLETAFKEQKFTNEIYNILYQRNPMYLSYTPQAKLTKLDEMLNYGELLVLVPTPTQAVVVWDKDKQTYHVQKSLNDTHFELVITNLIYQTPLLEQGYMVSVREPAEQVDTSAFTEPVVGGKDKEDVKDVKVIEIVDIFLDTSTSTIYLLTQKDLDIIKTEEDGLNNALKPVLDIQGKNKDIKEILHAKQTTQKALSDLGIKEISKPIKGKELTEIRRLNGKKFTYIRSEVMKNHFKSYKLIPKDDFKYKAGHSTDGSISLNNILKGEDADLSQFFKEASDSLGKKFKLKHDLSAPDFTKMANVYRGSVTTNYGDAAHAKDGERIFDASSEAQWMRYAAGASVSSSFEIWDKKGDFKGAFAFEGNLDSSFALAEGSTEVTTYFPKEDGKIVSFMMPIKGTQEEKSVSLGKMRVDLKAKLTGFVGASAILNASVGFKAIDIKDGAKALALTATSGAKRIGKDGKDTDAGADGAGELFAGVRGGCDVDAKLQWKNPEKTTEFSPLATTAYGANVSAGFGGLGEFKLRYEKGKFYFRVKAELVCGLGAGGKMAFMVDNNLIVTLAAFVYHQLRKEDFDYLKFIEKDAFALLGSVLIETFTQPSEYVERVYEGLDKLFNEYKDAWKDQSDRQVESKQVAKQIMEEEQEEAIIVILSWIQSKSEARRVFKNIKEESSAEVSEVEGKTKVYKALDGRELFEFAKWQHYWLTTMPEKTEKKEDTMIKQMDLSIF</sequence>